<reference evidence="1" key="1">
    <citation type="submission" date="2020-04" db="EMBL/GenBank/DDBJ databases">
        <authorList>
            <person name="Alioto T."/>
            <person name="Alioto T."/>
            <person name="Gomez Garrido J."/>
        </authorList>
    </citation>
    <scope>NUCLEOTIDE SEQUENCE</scope>
    <source>
        <strain evidence="1">A484AB</strain>
    </source>
</reference>
<proteinExistence type="predicted"/>
<dbReference type="EMBL" id="CACRXK020017530">
    <property type="protein sequence ID" value="CAB4031314.1"/>
    <property type="molecule type" value="Genomic_DNA"/>
</dbReference>
<dbReference type="AlphaFoldDB" id="A0A7D9JL41"/>
<organism evidence="1 2">
    <name type="scientific">Paramuricea clavata</name>
    <name type="common">Red gorgonian</name>
    <name type="synonym">Violescent sea-whip</name>
    <dbReference type="NCBI Taxonomy" id="317549"/>
    <lineage>
        <taxon>Eukaryota</taxon>
        <taxon>Metazoa</taxon>
        <taxon>Cnidaria</taxon>
        <taxon>Anthozoa</taxon>
        <taxon>Octocorallia</taxon>
        <taxon>Malacalcyonacea</taxon>
        <taxon>Plexauridae</taxon>
        <taxon>Paramuricea</taxon>
    </lineage>
</organism>
<comment type="caution">
    <text evidence="1">The sequence shown here is derived from an EMBL/GenBank/DDBJ whole genome shotgun (WGS) entry which is preliminary data.</text>
</comment>
<name>A0A7D9JL41_PARCT</name>
<evidence type="ECO:0000313" key="2">
    <source>
        <dbReference type="Proteomes" id="UP001152795"/>
    </source>
</evidence>
<keyword evidence="2" id="KW-1185">Reference proteome</keyword>
<dbReference type="Proteomes" id="UP001152795">
    <property type="component" value="Unassembled WGS sequence"/>
</dbReference>
<accession>A0A7D9JL41</accession>
<sequence length="300" mass="34564">MPPKRKTKPSRIKWTESMINDLFECRTRAVETSRLNDTSNAERYGYMKIMKQLWDEKGTDVNNELNQQQIDVAQENTGSLHPVVVDEICNTAEICIERSQIDQSEIPNRIYNTIEIKEAIHISENNDMAHNDGTNYVREDEQIFMWNEINGTDFCDMINDAYEKIVPWKRNVFLVPSGRVGKSFIQELARIYQAFADTSPLECIALKACSVMQSLLLQKPFVKRKVHQAVRLISIADKRGLLSLDALIPDVDSNGNAIWKTTREILLEKHPEGKTPLRQKRFYRIPSLSKHVLIPSCLND</sequence>
<evidence type="ECO:0000313" key="1">
    <source>
        <dbReference type="EMBL" id="CAB4031314.1"/>
    </source>
</evidence>
<protein>
    <submittedName>
        <fullName evidence="1">Uncharacterized protein</fullName>
    </submittedName>
</protein>
<gene>
    <name evidence="1" type="ORF">PACLA_8A023830</name>
</gene>